<sequence>MDGTGRGCCREFTWRPLHSRWRFQRSSCKCTYSRQRILHQHDLTLPGAYRP</sequence>
<dbReference type="EMBL" id="KR029577">
    <property type="protein sequence ID" value="AKH45801.1"/>
    <property type="molecule type" value="Genomic_DNA"/>
</dbReference>
<reference evidence="1" key="2">
    <citation type="submission" date="2015-03" db="EMBL/GenBank/DDBJ databases">
        <authorList>
            <person name="Chow C.-E.T."/>
            <person name="Winget D.M."/>
            <person name="White R.A.III."/>
            <person name="Hallam S.J."/>
            <person name="Suttle C.A."/>
        </authorList>
    </citation>
    <scope>NUCLEOTIDE SEQUENCE</scope>
    <source>
        <strain evidence="1">Anoxic3_1</strain>
    </source>
</reference>
<protein>
    <submittedName>
        <fullName evidence="1">Uncharacterized protein</fullName>
    </submittedName>
</protein>
<accession>A0A0F7L466</accession>
<name>A0A0F7L466_9VIRU</name>
<evidence type="ECO:0000313" key="1">
    <source>
        <dbReference type="EMBL" id="AKH45801.1"/>
    </source>
</evidence>
<reference evidence="1" key="1">
    <citation type="journal article" date="2015" name="Front. Microbiol.">
        <title>Combining genomic sequencing methods to explore viral diversity and reveal potential virus-host interactions.</title>
        <authorList>
            <person name="Chow C.E."/>
            <person name="Winget D.M."/>
            <person name="White R.A.III."/>
            <person name="Hallam S.J."/>
            <person name="Suttle C.A."/>
        </authorList>
    </citation>
    <scope>NUCLEOTIDE SEQUENCE</scope>
    <source>
        <strain evidence="1">Anoxic3_1</strain>
    </source>
</reference>
<proteinExistence type="predicted"/>
<organism evidence="1">
    <name type="scientific">uncultured marine virus</name>
    <dbReference type="NCBI Taxonomy" id="186617"/>
    <lineage>
        <taxon>Viruses</taxon>
        <taxon>environmental samples</taxon>
    </lineage>
</organism>